<protein>
    <submittedName>
        <fullName evidence="1">Uncharacterized protein</fullName>
    </submittedName>
</protein>
<organism evidence="1">
    <name type="scientific">Anguilla anguilla</name>
    <name type="common">European freshwater eel</name>
    <name type="synonym">Muraena anguilla</name>
    <dbReference type="NCBI Taxonomy" id="7936"/>
    <lineage>
        <taxon>Eukaryota</taxon>
        <taxon>Metazoa</taxon>
        <taxon>Chordata</taxon>
        <taxon>Craniata</taxon>
        <taxon>Vertebrata</taxon>
        <taxon>Euteleostomi</taxon>
        <taxon>Actinopterygii</taxon>
        <taxon>Neopterygii</taxon>
        <taxon>Teleostei</taxon>
        <taxon>Anguilliformes</taxon>
        <taxon>Anguillidae</taxon>
        <taxon>Anguilla</taxon>
    </lineage>
</organism>
<dbReference type="EMBL" id="GBXM01031409">
    <property type="protein sequence ID" value="JAH77168.1"/>
    <property type="molecule type" value="Transcribed_RNA"/>
</dbReference>
<name>A0A0E9VIV5_ANGAN</name>
<proteinExistence type="predicted"/>
<accession>A0A0E9VIV5</accession>
<reference evidence="1" key="2">
    <citation type="journal article" date="2015" name="Fish Shellfish Immunol.">
        <title>Early steps in the European eel (Anguilla anguilla)-Vibrio vulnificus interaction in the gills: Role of the RtxA13 toxin.</title>
        <authorList>
            <person name="Callol A."/>
            <person name="Pajuelo D."/>
            <person name="Ebbesson L."/>
            <person name="Teles M."/>
            <person name="MacKenzie S."/>
            <person name="Amaro C."/>
        </authorList>
    </citation>
    <scope>NUCLEOTIDE SEQUENCE</scope>
</reference>
<dbReference type="AlphaFoldDB" id="A0A0E9VIV5"/>
<sequence length="32" mass="3581">MLIGLDKNIFIQKMSLLANSCALFVCFALFSE</sequence>
<reference evidence="1" key="1">
    <citation type="submission" date="2014-11" db="EMBL/GenBank/DDBJ databases">
        <authorList>
            <person name="Amaro Gonzalez C."/>
        </authorList>
    </citation>
    <scope>NUCLEOTIDE SEQUENCE</scope>
</reference>
<evidence type="ECO:0000313" key="1">
    <source>
        <dbReference type="EMBL" id="JAH77168.1"/>
    </source>
</evidence>